<keyword evidence="1" id="KW-0812">Transmembrane</keyword>
<proteinExistence type="predicted"/>
<comment type="caution">
    <text evidence="2">The sequence shown here is derived from an EMBL/GenBank/DDBJ whole genome shotgun (WGS) entry which is preliminary data.</text>
</comment>
<accession>A0AAD5Y3M6</accession>
<keyword evidence="1" id="KW-0472">Membrane</keyword>
<dbReference type="EMBL" id="JADGKB010000106">
    <property type="protein sequence ID" value="KAJ3253557.1"/>
    <property type="molecule type" value="Genomic_DNA"/>
</dbReference>
<sequence length="212" mass="24355">MTSIVSPSRVKIAKWTVIIYGLATILLRMVILITQSPYKSTIHIISDYFGLAFSLFAILYDNCQTIFLTWLIYSEKVDRGIKDITILQSSVILIIACLLIDWLGVCAYILMWYTHLKHELLHPLANLTASSFAIHSSVMLMVFNQLVSMAFLKKQKPFSARNDLTITKPTCNIFAAIAETKSFTRPAYVYHWTPVKYNEENYRTIDTIDWDV</sequence>
<feature type="transmembrane region" description="Helical" evidence="1">
    <location>
        <begin position="51"/>
        <end position="73"/>
    </location>
</feature>
<gene>
    <name evidence="2" type="ORF">HK103_000465</name>
</gene>
<evidence type="ECO:0000313" key="2">
    <source>
        <dbReference type="EMBL" id="KAJ3253557.1"/>
    </source>
</evidence>
<feature type="transmembrane region" description="Helical" evidence="1">
    <location>
        <begin position="12"/>
        <end position="31"/>
    </location>
</feature>
<protein>
    <submittedName>
        <fullName evidence="2">Uncharacterized protein</fullName>
    </submittedName>
</protein>
<dbReference type="AlphaFoldDB" id="A0AAD5Y3M6"/>
<keyword evidence="3" id="KW-1185">Reference proteome</keyword>
<feature type="transmembrane region" description="Helical" evidence="1">
    <location>
        <begin position="132"/>
        <end position="152"/>
    </location>
</feature>
<organism evidence="2 3">
    <name type="scientific">Boothiomyces macroporosus</name>
    <dbReference type="NCBI Taxonomy" id="261099"/>
    <lineage>
        <taxon>Eukaryota</taxon>
        <taxon>Fungi</taxon>
        <taxon>Fungi incertae sedis</taxon>
        <taxon>Chytridiomycota</taxon>
        <taxon>Chytridiomycota incertae sedis</taxon>
        <taxon>Chytridiomycetes</taxon>
        <taxon>Rhizophydiales</taxon>
        <taxon>Terramycetaceae</taxon>
        <taxon>Boothiomyces</taxon>
    </lineage>
</organism>
<keyword evidence="1" id="KW-1133">Transmembrane helix</keyword>
<reference evidence="2" key="1">
    <citation type="submission" date="2020-05" db="EMBL/GenBank/DDBJ databases">
        <title>Phylogenomic resolution of chytrid fungi.</title>
        <authorList>
            <person name="Stajich J.E."/>
            <person name="Amses K."/>
            <person name="Simmons R."/>
            <person name="Seto K."/>
            <person name="Myers J."/>
            <person name="Bonds A."/>
            <person name="Quandt C.A."/>
            <person name="Barry K."/>
            <person name="Liu P."/>
            <person name="Grigoriev I."/>
            <person name="Longcore J.E."/>
            <person name="James T.Y."/>
        </authorList>
    </citation>
    <scope>NUCLEOTIDE SEQUENCE</scope>
    <source>
        <strain evidence="2">PLAUS21</strain>
    </source>
</reference>
<name>A0AAD5Y3M6_9FUNG</name>
<dbReference type="Proteomes" id="UP001210925">
    <property type="component" value="Unassembled WGS sequence"/>
</dbReference>
<evidence type="ECO:0000256" key="1">
    <source>
        <dbReference type="SAM" id="Phobius"/>
    </source>
</evidence>
<feature type="transmembrane region" description="Helical" evidence="1">
    <location>
        <begin position="85"/>
        <end position="112"/>
    </location>
</feature>
<evidence type="ECO:0000313" key="3">
    <source>
        <dbReference type="Proteomes" id="UP001210925"/>
    </source>
</evidence>